<gene>
    <name evidence="8" type="ORF">LKD31_03930</name>
</gene>
<dbReference type="InterPro" id="IPR036371">
    <property type="entry name" value="TPK_B1-bd_sf"/>
</dbReference>
<reference evidence="8" key="1">
    <citation type="submission" date="2021-10" db="EMBL/GenBank/DDBJ databases">
        <title>Anaerobic single-cell dispensing facilitates the cultivation of human gut bacteria.</title>
        <authorList>
            <person name="Afrizal A."/>
        </authorList>
    </citation>
    <scope>NUCLEOTIDE SEQUENCE</scope>
    <source>
        <strain evidence="8">CLA-AA-H250</strain>
    </source>
</reference>
<dbReference type="EMBL" id="JAJEQC010000003">
    <property type="protein sequence ID" value="MCC2136164.1"/>
    <property type="molecule type" value="Genomic_DNA"/>
</dbReference>
<evidence type="ECO:0000256" key="5">
    <source>
        <dbReference type="NCBIfam" id="TIGR01378"/>
    </source>
</evidence>
<name>A0AAE3AL07_9FIRM</name>
<dbReference type="GO" id="GO:0004788">
    <property type="term" value="F:thiamine diphosphokinase activity"/>
    <property type="evidence" value="ECO:0007669"/>
    <property type="project" value="UniProtKB-UniRule"/>
</dbReference>
<dbReference type="Gene3D" id="3.40.50.10240">
    <property type="entry name" value="Thiamin pyrophosphokinase, catalytic domain"/>
    <property type="match status" value="1"/>
</dbReference>
<keyword evidence="3" id="KW-0418">Kinase</keyword>
<dbReference type="PANTHER" id="PTHR41299">
    <property type="entry name" value="THIAMINE PYROPHOSPHOKINASE"/>
    <property type="match status" value="1"/>
</dbReference>
<protein>
    <recommendedName>
        <fullName evidence="5">Thiamine diphosphokinase</fullName>
        <ecNumber evidence="5">2.7.6.2</ecNumber>
    </recommendedName>
</protein>
<dbReference type="GO" id="GO:0009229">
    <property type="term" value="P:thiamine diphosphate biosynthetic process"/>
    <property type="evidence" value="ECO:0007669"/>
    <property type="project" value="InterPro"/>
</dbReference>
<evidence type="ECO:0000256" key="6">
    <source>
        <dbReference type="SAM" id="MobiDB-lite"/>
    </source>
</evidence>
<dbReference type="Pfam" id="PF04265">
    <property type="entry name" value="TPK_B1_binding"/>
    <property type="match status" value="1"/>
</dbReference>
<accession>A0AAE3AL07</accession>
<dbReference type="Proteomes" id="UP001199424">
    <property type="component" value="Unassembled WGS sequence"/>
</dbReference>
<sequence>MAVIKDKKCMIIGAAPLASGAVFEEFDPKEHYVICADAGYDTAVQYGVRPDLVIGDFDSAAKRPPETIRTIKLPVEKDVTDMMGAVMVGQKLGYKTFVLIGGLGGDRFDHSMANLDVLLYISKHGGSAVLCTEDTKVFVVRCGRIVLTELKGATVSVFPFDGSSCNLTYEGLQYPLEKKDLTAGSSLMGVSNCIISDRAEIRVNIGCALVIVYTPKDMPAEPPQSEIQSRLPETEDKKDTEK</sequence>
<dbReference type="PANTHER" id="PTHR41299:SF1">
    <property type="entry name" value="THIAMINE PYROPHOSPHOKINASE"/>
    <property type="match status" value="1"/>
</dbReference>
<dbReference type="AlphaFoldDB" id="A0AAE3AL07"/>
<evidence type="ECO:0000313" key="9">
    <source>
        <dbReference type="Proteomes" id="UP001199424"/>
    </source>
</evidence>
<dbReference type="GO" id="GO:0016301">
    <property type="term" value="F:kinase activity"/>
    <property type="evidence" value="ECO:0007669"/>
    <property type="project" value="UniProtKB-KW"/>
</dbReference>
<keyword evidence="9" id="KW-1185">Reference proteome</keyword>
<keyword evidence="4" id="KW-0067">ATP-binding</keyword>
<dbReference type="CDD" id="cd07995">
    <property type="entry name" value="TPK"/>
    <property type="match status" value="1"/>
</dbReference>
<evidence type="ECO:0000256" key="1">
    <source>
        <dbReference type="ARBA" id="ARBA00022679"/>
    </source>
</evidence>
<dbReference type="SMART" id="SM00983">
    <property type="entry name" value="TPK_B1_binding"/>
    <property type="match status" value="1"/>
</dbReference>
<dbReference type="InterPro" id="IPR006282">
    <property type="entry name" value="Thi_PPkinase"/>
</dbReference>
<proteinExistence type="predicted"/>
<evidence type="ECO:0000256" key="2">
    <source>
        <dbReference type="ARBA" id="ARBA00022741"/>
    </source>
</evidence>
<evidence type="ECO:0000256" key="3">
    <source>
        <dbReference type="ARBA" id="ARBA00022777"/>
    </source>
</evidence>
<dbReference type="NCBIfam" id="TIGR01378">
    <property type="entry name" value="thi_PPkinase"/>
    <property type="match status" value="1"/>
</dbReference>
<dbReference type="GO" id="GO:0006772">
    <property type="term" value="P:thiamine metabolic process"/>
    <property type="evidence" value="ECO:0007669"/>
    <property type="project" value="UniProtKB-UniRule"/>
</dbReference>
<dbReference type="RefSeq" id="WP_308448719.1">
    <property type="nucleotide sequence ID" value="NZ_JAJEQC010000003.1"/>
</dbReference>
<dbReference type="EC" id="2.7.6.2" evidence="5"/>
<evidence type="ECO:0000256" key="4">
    <source>
        <dbReference type="ARBA" id="ARBA00022840"/>
    </source>
</evidence>
<evidence type="ECO:0000259" key="7">
    <source>
        <dbReference type="SMART" id="SM00983"/>
    </source>
</evidence>
<dbReference type="Pfam" id="PF04263">
    <property type="entry name" value="TPK_catalytic"/>
    <property type="match status" value="1"/>
</dbReference>
<feature type="compositionally biased region" description="Basic and acidic residues" evidence="6">
    <location>
        <begin position="232"/>
        <end position="242"/>
    </location>
</feature>
<dbReference type="InterPro" id="IPR007373">
    <property type="entry name" value="Thiamin_PyroPKinase_B1-bd"/>
</dbReference>
<keyword evidence="2" id="KW-0547">Nucleotide-binding</keyword>
<dbReference type="InterPro" id="IPR007371">
    <property type="entry name" value="TPK_catalytic"/>
</dbReference>
<dbReference type="InterPro" id="IPR053149">
    <property type="entry name" value="TPK"/>
</dbReference>
<feature type="region of interest" description="Disordered" evidence="6">
    <location>
        <begin position="217"/>
        <end position="242"/>
    </location>
</feature>
<keyword evidence="1 8" id="KW-0808">Transferase</keyword>
<dbReference type="GO" id="GO:0030975">
    <property type="term" value="F:thiamine binding"/>
    <property type="evidence" value="ECO:0007669"/>
    <property type="project" value="InterPro"/>
</dbReference>
<feature type="domain" description="Thiamin pyrophosphokinase thiamin-binding" evidence="7">
    <location>
        <begin position="143"/>
        <end position="209"/>
    </location>
</feature>
<dbReference type="InterPro" id="IPR036759">
    <property type="entry name" value="TPK_catalytic_sf"/>
</dbReference>
<comment type="caution">
    <text evidence="8">The sequence shown here is derived from an EMBL/GenBank/DDBJ whole genome shotgun (WGS) entry which is preliminary data.</text>
</comment>
<dbReference type="GO" id="GO:0005524">
    <property type="term" value="F:ATP binding"/>
    <property type="evidence" value="ECO:0007669"/>
    <property type="project" value="UniProtKB-KW"/>
</dbReference>
<dbReference type="SUPFAM" id="SSF63862">
    <property type="entry name" value="Thiamin pyrophosphokinase, substrate-binding domain"/>
    <property type="match status" value="1"/>
</dbReference>
<organism evidence="8 9">
    <name type="scientific">Hominenteromicrobium mulieris</name>
    <dbReference type="NCBI Taxonomy" id="2885357"/>
    <lineage>
        <taxon>Bacteria</taxon>
        <taxon>Bacillati</taxon>
        <taxon>Bacillota</taxon>
        <taxon>Clostridia</taxon>
        <taxon>Eubacteriales</taxon>
        <taxon>Oscillospiraceae</taxon>
        <taxon>Hominenteromicrobium</taxon>
    </lineage>
</organism>
<evidence type="ECO:0000313" key="8">
    <source>
        <dbReference type="EMBL" id="MCC2136164.1"/>
    </source>
</evidence>
<dbReference type="SUPFAM" id="SSF63999">
    <property type="entry name" value="Thiamin pyrophosphokinase, catalytic domain"/>
    <property type="match status" value="1"/>
</dbReference>